<reference evidence="2" key="1">
    <citation type="submission" date="2022-03" db="EMBL/GenBank/DDBJ databases">
        <authorList>
            <person name="Legras J.-L."/>
            <person name="Devillers H."/>
            <person name="Grondin C."/>
        </authorList>
    </citation>
    <scope>NUCLEOTIDE SEQUENCE</scope>
    <source>
        <strain evidence="2">CLIB 1423</strain>
    </source>
</reference>
<dbReference type="AlphaFoldDB" id="A0A9P0VZ23"/>
<sequence length="725" mass="82747">MSVDQSLNIAIDCFKRKKYAEALEIYNSIVRKIQKIPSEELQTMRVKNGLTPTPIIGPIVHPKIGSILDQRAATYEKLNNPQRALRDGENLIKLEPISCKGYLRVAKLHTIMGNELETYKVLQRGVYTIESAIKKFRITVPEKLFESLKSKYAELNTKLKKRRNVTQPVGITPGHVQARVSQSSLDDLMGIKRAKRNDSVSRTPSLNAATASLDPFDYFPLELVCLIFMHLPFSTVLRCHLVSRNWYKSLTSIPSLYTNIAFRNRLDKVEFQNGIKLIKKVHQNSSNKLIKSLKLSKSYRQEYFCDIIKFLAFQSNLKFENLDIVNSSVSVGELLLSLIFSKVNTSNVSPNGLQPFETSLKSLKLGVTSEIKHIPYLLGISDKLEELEIIQLSSHESNKTVYNQQQYPSIKQTFKDRMNADNLKRLSFIGYTDEDLKQNSTSVMIPILNFISNKASASLKSLTIVSQNLVRFNSSNVSFNQFPCLEEVYFEDNSGYSLSDFILGFTSTGSGLKKLVFREKELNTEFDVSTLRNLEFPRLSNLQLLDVYSCNLTRDGLYKLLQVVNKESNQLTSLNIGNSRKLSFQIDTFQRRISQSNPSGHLSISKILKLSPNLTHLYLNEIEFDNFSAKMFYHELQEYDSNFENIKLKFIDLSFARLDGIGLMSLFCVSSKHEPTFKLDELVLHGIDIKSQTIQLLMDKGYALSVLNDFHKVKWKEFGINSLIQ</sequence>
<dbReference type="SUPFAM" id="SSF52047">
    <property type="entry name" value="RNI-like"/>
    <property type="match status" value="1"/>
</dbReference>
<keyword evidence="3" id="KW-1185">Reference proteome</keyword>
<dbReference type="Pfam" id="PF12937">
    <property type="entry name" value="F-box-like"/>
    <property type="match status" value="1"/>
</dbReference>
<dbReference type="OrthoDB" id="629492at2759"/>
<evidence type="ECO:0000313" key="3">
    <source>
        <dbReference type="Proteomes" id="UP000837801"/>
    </source>
</evidence>
<comment type="caution">
    <text evidence="2">The sequence shown here is derived from an EMBL/GenBank/DDBJ whole genome shotgun (WGS) entry which is preliminary data.</text>
</comment>
<dbReference type="InterPro" id="IPR011990">
    <property type="entry name" value="TPR-like_helical_dom_sf"/>
</dbReference>
<name>A0A9P0VZ23_9ASCO</name>
<protein>
    <recommendedName>
        <fullName evidence="1">F-box domain-containing protein</fullName>
    </recommendedName>
</protein>
<dbReference type="Gene3D" id="1.20.1280.50">
    <property type="match status" value="1"/>
</dbReference>
<dbReference type="Gene3D" id="3.80.10.10">
    <property type="entry name" value="Ribonuclease Inhibitor"/>
    <property type="match status" value="1"/>
</dbReference>
<organism evidence="2 3">
    <name type="scientific">[Candida] railenensis</name>
    <dbReference type="NCBI Taxonomy" id="45579"/>
    <lineage>
        <taxon>Eukaryota</taxon>
        <taxon>Fungi</taxon>
        <taxon>Dikarya</taxon>
        <taxon>Ascomycota</taxon>
        <taxon>Saccharomycotina</taxon>
        <taxon>Pichiomycetes</taxon>
        <taxon>Debaryomycetaceae</taxon>
        <taxon>Kurtzmaniella</taxon>
    </lineage>
</organism>
<dbReference type="InterPro" id="IPR036047">
    <property type="entry name" value="F-box-like_dom_sf"/>
</dbReference>
<dbReference type="SUPFAM" id="SSF48452">
    <property type="entry name" value="TPR-like"/>
    <property type="match status" value="1"/>
</dbReference>
<dbReference type="SUPFAM" id="SSF81383">
    <property type="entry name" value="F-box domain"/>
    <property type="match status" value="1"/>
</dbReference>
<gene>
    <name evidence="2" type="ORF">CLIB1423_11S03246</name>
</gene>
<evidence type="ECO:0000313" key="2">
    <source>
        <dbReference type="EMBL" id="CAH2353593.1"/>
    </source>
</evidence>
<proteinExistence type="predicted"/>
<dbReference type="Proteomes" id="UP000837801">
    <property type="component" value="Unassembled WGS sequence"/>
</dbReference>
<dbReference type="SMART" id="SM00256">
    <property type="entry name" value="FBOX"/>
    <property type="match status" value="1"/>
</dbReference>
<feature type="domain" description="F-box" evidence="1">
    <location>
        <begin position="219"/>
        <end position="259"/>
    </location>
</feature>
<accession>A0A9P0VZ23</accession>
<dbReference type="Gene3D" id="1.25.40.10">
    <property type="entry name" value="Tetratricopeptide repeat domain"/>
    <property type="match status" value="1"/>
</dbReference>
<dbReference type="InterPro" id="IPR001810">
    <property type="entry name" value="F-box_dom"/>
</dbReference>
<evidence type="ECO:0000259" key="1">
    <source>
        <dbReference type="SMART" id="SM00256"/>
    </source>
</evidence>
<dbReference type="InterPro" id="IPR032675">
    <property type="entry name" value="LRR_dom_sf"/>
</dbReference>
<dbReference type="EMBL" id="CAKXYY010000011">
    <property type="protein sequence ID" value="CAH2353593.1"/>
    <property type="molecule type" value="Genomic_DNA"/>
</dbReference>